<dbReference type="AlphaFoldDB" id="A0A401SHV8"/>
<dbReference type="InterPro" id="IPR051628">
    <property type="entry name" value="LUBAC_E3_Ligases"/>
</dbReference>
<dbReference type="Proteomes" id="UP000287033">
    <property type="component" value="Unassembled WGS sequence"/>
</dbReference>
<dbReference type="InterPro" id="IPR002867">
    <property type="entry name" value="IBR_dom"/>
</dbReference>
<keyword evidence="6" id="KW-0833">Ubl conjugation pathway</keyword>
<feature type="region of interest" description="Disordered" evidence="8">
    <location>
        <begin position="768"/>
        <end position="797"/>
    </location>
</feature>
<dbReference type="PANTHER" id="PTHR22770">
    <property type="entry name" value="UBIQUITIN CONJUGATING ENZYME 7 INTERACTING PROTEIN-RELATED"/>
    <property type="match status" value="1"/>
</dbReference>
<comment type="caution">
    <text evidence="10">The sequence shown here is derived from an EMBL/GenBank/DDBJ whole genome shotgun (WGS) entry which is preliminary data.</text>
</comment>
<evidence type="ECO:0000256" key="1">
    <source>
        <dbReference type="ARBA" id="ARBA00004906"/>
    </source>
</evidence>
<dbReference type="InterPro" id="IPR047545">
    <property type="entry name" value="BRcat_RBR_RNF216"/>
</dbReference>
<dbReference type="InterPro" id="IPR013083">
    <property type="entry name" value="Znf_RING/FYVE/PHD"/>
</dbReference>
<dbReference type="Gene3D" id="3.30.40.10">
    <property type="entry name" value="Zinc/RING finger domain, C3HC4 (zinc finger)"/>
    <property type="match status" value="1"/>
</dbReference>
<accession>A0A401SHV8</accession>
<evidence type="ECO:0000313" key="10">
    <source>
        <dbReference type="EMBL" id="GCC29930.1"/>
    </source>
</evidence>
<evidence type="ECO:0000256" key="5">
    <source>
        <dbReference type="ARBA" id="ARBA00022771"/>
    </source>
</evidence>
<keyword evidence="11" id="KW-1185">Reference proteome</keyword>
<keyword evidence="5" id="KW-0863">Zinc-finger</keyword>
<evidence type="ECO:0000256" key="3">
    <source>
        <dbReference type="ARBA" id="ARBA00022723"/>
    </source>
</evidence>
<dbReference type="GO" id="GO:0008270">
    <property type="term" value="F:zinc ion binding"/>
    <property type="evidence" value="ECO:0007669"/>
    <property type="project" value="UniProtKB-KW"/>
</dbReference>
<dbReference type="EMBL" id="BEZZ01000273">
    <property type="protein sequence ID" value="GCC29930.1"/>
    <property type="molecule type" value="Genomic_DNA"/>
</dbReference>
<sequence length="938" mass="107821">MGDQAVGRRGAAAGDLASAQLPQSWHVKHLECFVLLHCVVMMAEQVVEEEVINVSMYQGDSHSVWRDPRNTPVITISDDSDSDDDPPVVAIENQLVEDQDVVLIETPVRQIRPPIIIRPASEWRNMQQEERPRENHGGNENFEEDRSCILVAQHKITSNIVEVKAEPQAQPQLAARNQEIEAGEQHHIAQRNQEQNQVDPGVAVGPAEDVQAPEVQADETKLLGIPLFPAAKVMEAEQEDASVTLVREQDPVLPQPDILQDPVREQIQQVDNELGQGHQGEDVLGNIIMDLENFEEAAGEGKEILRSLVKETVNLFPDIEEQFVEELITTNEIWDLNVLCNHLLENPDYPKKNLIFSHSSSLLESNEEKPKMDFFDFSKLAPVNQQCFLQASDLLMADFKMLNSQDIKWALHELKGHYAITRKALSDAIKQWQENSPQSSQKKSRRKEMSSSNSISFKFEQGAFKIERQMRFLENKRRHWRSYERDGLHPLVRQELEFFHQKMKEMEEYADFQFAMQMNEEQYQKDGQLIECGCCYGEFAFEELTQCSDGHLFCKECLIKYAQEAVFGAGKSQLCCMDSCCSCTFLNGELEKVLPENILCKYYERQAEEAVATACADELVRCPFCNFPALLDKDINMFSCPNPRCRKESCRKCQVLWKDHAGLSCDQVVEKDEIKFRTSFEEKMTAAAIRKCHKCTMGLIKSEGCNRMSCRCGAQICYLCRAPINGYDHFCQHPRSPGAPCRLCKKCSLWTDPKEDDERLIREIQSEAENEQKKRIGEQAVKRIGPPPEDPPPKNARVEERGQAVHPGVNFNRNDLPRPAPMIPEFPPIPPVPPHLQVPFPPPPYFHFNFDALQHINFEHEYPMHFGPQPYHRRHRHHHHYHHRHHHHHPPEAPHHHHPPHHHRDGPHGHPNVPPVYRPPQDHMMFNFVPGAEQRNLR</sequence>
<evidence type="ECO:0000256" key="8">
    <source>
        <dbReference type="SAM" id="MobiDB-lite"/>
    </source>
</evidence>
<dbReference type="SUPFAM" id="SSF57850">
    <property type="entry name" value="RING/U-box"/>
    <property type="match status" value="2"/>
</dbReference>
<dbReference type="Pfam" id="PF26200">
    <property type="entry name" value="Rcat_RNF216"/>
    <property type="match status" value="1"/>
</dbReference>
<dbReference type="InterPro" id="IPR058758">
    <property type="entry name" value="UBA_RNF216"/>
</dbReference>
<dbReference type="STRING" id="137246.A0A401SHV8"/>
<keyword evidence="4" id="KW-0677">Repeat</keyword>
<dbReference type="InterPro" id="IPR044066">
    <property type="entry name" value="TRIAD_supradom"/>
</dbReference>
<evidence type="ECO:0000256" key="4">
    <source>
        <dbReference type="ARBA" id="ARBA00022737"/>
    </source>
</evidence>
<evidence type="ECO:0000259" key="9">
    <source>
        <dbReference type="PROSITE" id="PS51873"/>
    </source>
</evidence>
<dbReference type="InterPro" id="IPR047544">
    <property type="entry name" value="RING-HC_RBR_RNF216"/>
</dbReference>
<dbReference type="CDD" id="cd20353">
    <property type="entry name" value="Rcat_RBR_RNF216"/>
    <property type="match status" value="1"/>
</dbReference>
<protein>
    <recommendedName>
        <fullName evidence="9">RING-type domain-containing protein</fullName>
    </recommendedName>
</protein>
<organism evidence="10 11">
    <name type="scientific">Chiloscyllium punctatum</name>
    <name type="common">Brownbanded bambooshark</name>
    <name type="synonym">Hemiscyllium punctatum</name>
    <dbReference type="NCBI Taxonomy" id="137246"/>
    <lineage>
        <taxon>Eukaryota</taxon>
        <taxon>Metazoa</taxon>
        <taxon>Chordata</taxon>
        <taxon>Craniata</taxon>
        <taxon>Vertebrata</taxon>
        <taxon>Chondrichthyes</taxon>
        <taxon>Elasmobranchii</taxon>
        <taxon>Galeomorphii</taxon>
        <taxon>Galeoidea</taxon>
        <taxon>Orectolobiformes</taxon>
        <taxon>Hemiscylliidae</taxon>
        <taxon>Chiloscyllium</taxon>
    </lineage>
</organism>
<keyword evidence="3" id="KW-0479">Metal-binding</keyword>
<name>A0A401SHV8_CHIPU</name>
<dbReference type="FunFam" id="1.20.120.1750:FF:000016">
    <property type="entry name" value="E3 ubiquitin-protein ligase RNF216 isoform X1"/>
    <property type="match status" value="1"/>
</dbReference>
<feature type="region of interest" description="Disordered" evidence="8">
    <location>
        <begin position="432"/>
        <end position="453"/>
    </location>
</feature>
<reference evidence="10 11" key="1">
    <citation type="journal article" date="2018" name="Nat. Ecol. Evol.">
        <title>Shark genomes provide insights into elasmobranch evolution and the origin of vertebrates.</title>
        <authorList>
            <person name="Hara Y"/>
            <person name="Yamaguchi K"/>
            <person name="Onimaru K"/>
            <person name="Kadota M"/>
            <person name="Koyanagi M"/>
            <person name="Keeley SD"/>
            <person name="Tatsumi K"/>
            <person name="Tanaka K"/>
            <person name="Motone F"/>
            <person name="Kageyama Y"/>
            <person name="Nozu R"/>
            <person name="Adachi N"/>
            <person name="Nishimura O"/>
            <person name="Nakagawa R"/>
            <person name="Tanegashima C"/>
            <person name="Kiyatake I"/>
            <person name="Matsumoto R"/>
            <person name="Murakumo K"/>
            <person name="Nishida K"/>
            <person name="Terakita A"/>
            <person name="Kuratani S"/>
            <person name="Sato K"/>
            <person name="Hyodo S Kuraku.S."/>
        </authorList>
    </citation>
    <scope>NUCLEOTIDE SEQUENCE [LARGE SCALE GENOMIC DNA]</scope>
</reference>
<feature type="region of interest" description="Disordered" evidence="8">
    <location>
        <begin position="876"/>
        <end position="924"/>
    </location>
</feature>
<feature type="compositionally biased region" description="Pro residues" evidence="8">
    <location>
        <begin position="785"/>
        <end position="794"/>
    </location>
</feature>
<dbReference type="PROSITE" id="PS51873">
    <property type="entry name" value="TRIAD"/>
    <property type="match status" value="1"/>
</dbReference>
<dbReference type="Pfam" id="PF26112">
    <property type="entry name" value="UBA_RNF216"/>
    <property type="match status" value="1"/>
</dbReference>
<dbReference type="Pfam" id="PF26191">
    <property type="entry name" value="RING-HC_RBR_RNF216"/>
    <property type="match status" value="1"/>
</dbReference>
<keyword evidence="2" id="KW-0808">Transferase</keyword>
<evidence type="ECO:0000313" key="11">
    <source>
        <dbReference type="Proteomes" id="UP000287033"/>
    </source>
</evidence>
<dbReference type="CDD" id="cd16630">
    <property type="entry name" value="RING-HC_RBR_RNF216"/>
    <property type="match status" value="1"/>
</dbReference>
<dbReference type="OMA" id="WINHRDE"/>
<dbReference type="PANTHER" id="PTHR22770:SF47">
    <property type="entry name" value="E3 UBIQUITIN-PROTEIN LIGASE RNF216"/>
    <property type="match status" value="1"/>
</dbReference>
<dbReference type="InterPro" id="IPR047546">
    <property type="entry name" value="Rcat_RBR_RNF216"/>
</dbReference>
<dbReference type="Gene3D" id="1.20.120.1750">
    <property type="match status" value="1"/>
</dbReference>
<keyword evidence="7" id="KW-0862">Zinc</keyword>
<proteinExistence type="predicted"/>
<feature type="compositionally biased region" description="Basic and acidic residues" evidence="8">
    <location>
        <begin position="768"/>
        <end position="781"/>
    </location>
</feature>
<feature type="domain" description="RING-type" evidence="9">
    <location>
        <begin position="528"/>
        <end position="745"/>
    </location>
</feature>
<evidence type="ECO:0000256" key="6">
    <source>
        <dbReference type="ARBA" id="ARBA00022786"/>
    </source>
</evidence>
<evidence type="ECO:0000256" key="2">
    <source>
        <dbReference type="ARBA" id="ARBA00022679"/>
    </source>
</evidence>
<gene>
    <name evidence="10" type="ORF">chiPu_0008374</name>
</gene>
<feature type="region of interest" description="Disordered" evidence="8">
    <location>
        <begin position="182"/>
        <end position="204"/>
    </location>
</feature>
<comment type="pathway">
    <text evidence="1">Protein modification; protein ubiquitination.</text>
</comment>
<dbReference type="GO" id="GO:0016740">
    <property type="term" value="F:transferase activity"/>
    <property type="evidence" value="ECO:0007669"/>
    <property type="project" value="UniProtKB-KW"/>
</dbReference>
<feature type="compositionally biased region" description="Basic residues" evidence="8">
    <location>
        <begin position="876"/>
        <end position="905"/>
    </location>
</feature>
<dbReference type="SMART" id="SM00647">
    <property type="entry name" value="IBR"/>
    <property type="match status" value="2"/>
</dbReference>
<dbReference type="CDD" id="cd20339">
    <property type="entry name" value="BRcat_RBR_RNF216"/>
    <property type="match status" value="1"/>
</dbReference>
<evidence type="ECO:0000256" key="7">
    <source>
        <dbReference type="ARBA" id="ARBA00022833"/>
    </source>
</evidence>
<dbReference type="OrthoDB" id="10009520at2759"/>